<dbReference type="EMBL" id="CP144914">
    <property type="protein sequence ID" value="WWD78840.1"/>
    <property type="molecule type" value="Genomic_DNA"/>
</dbReference>
<dbReference type="RefSeq" id="WP_147804982.1">
    <property type="nucleotide sequence ID" value="NZ_CP144914.1"/>
</dbReference>
<dbReference type="Proteomes" id="UP000321816">
    <property type="component" value="Chromosome"/>
</dbReference>
<accession>A0A5C7F3X1</accession>
<gene>
    <name evidence="1" type="ORF">FTX54_010415</name>
</gene>
<evidence type="ECO:0000313" key="2">
    <source>
        <dbReference type="Proteomes" id="UP000321816"/>
    </source>
</evidence>
<sequence>MNEKSETEKKIIESFKQDEKMMAHVFAQWCVNHDQDPAEIYASVYGSADNQVLREAIDLTVPKEEAGPIETETLLGVLSLFGNEGLAEEVTKIKYKNQKKDESN</sequence>
<name>A0A5C7F3X1_9BACI</name>
<dbReference type="OrthoDB" id="2678957at2"/>
<evidence type="ECO:0000313" key="1">
    <source>
        <dbReference type="EMBL" id="WWD78840.1"/>
    </source>
</evidence>
<dbReference type="AlphaFoldDB" id="A0A5C7F3X1"/>
<protein>
    <submittedName>
        <fullName evidence="1">Uncharacterized protein</fullName>
    </submittedName>
</protein>
<organism evidence="1 2">
    <name type="scientific">Alkalicoccus halolimnae</name>
    <dbReference type="NCBI Taxonomy" id="1667239"/>
    <lineage>
        <taxon>Bacteria</taxon>
        <taxon>Bacillati</taxon>
        <taxon>Bacillota</taxon>
        <taxon>Bacilli</taxon>
        <taxon>Bacillales</taxon>
        <taxon>Bacillaceae</taxon>
        <taxon>Alkalicoccus</taxon>
    </lineage>
</organism>
<reference evidence="1 2" key="1">
    <citation type="submission" date="2024-01" db="EMBL/GenBank/DDBJ databases">
        <title>Complete Genome Sequence of Alkalicoccus halolimnae BZ-SZ-XJ29T, a Moderately Halophilic Bacterium Isolated from a Salt Lake.</title>
        <authorList>
            <person name="Zhao B."/>
        </authorList>
    </citation>
    <scope>NUCLEOTIDE SEQUENCE [LARGE SCALE GENOMIC DNA]</scope>
    <source>
        <strain evidence="1 2">BZ-SZ-XJ29</strain>
    </source>
</reference>
<proteinExistence type="predicted"/>
<dbReference type="KEGG" id="ahal:FTX54_010415"/>
<keyword evidence="2" id="KW-1185">Reference proteome</keyword>